<proteinExistence type="predicted"/>
<gene>
    <name evidence="2" type="ORF">F5X68DRAFT_61230</name>
</gene>
<feature type="domain" description="NAD(P)-binding" evidence="1">
    <location>
        <begin position="7"/>
        <end position="137"/>
    </location>
</feature>
<organism evidence="2 3">
    <name type="scientific">Plectosphaerella plurivora</name>
    <dbReference type="NCBI Taxonomy" id="936078"/>
    <lineage>
        <taxon>Eukaryota</taxon>
        <taxon>Fungi</taxon>
        <taxon>Dikarya</taxon>
        <taxon>Ascomycota</taxon>
        <taxon>Pezizomycotina</taxon>
        <taxon>Sordariomycetes</taxon>
        <taxon>Hypocreomycetidae</taxon>
        <taxon>Glomerellales</taxon>
        <taxon>Plectosphaerellaceae</taxon>
        <taxon>Plectosphaerella</taxon>
    </lineage>
</organism>
<dbReference type="Proteomes" id="UP000770015">
    <property type="component" value="Unassembled WGS sequence"/>
</dbReference>
<dbReference type="Pfam" id="PF13460">
    <property type="entry name" value="NAD_binding_10"/>
    <property type="match status" value="1"/>
</dbReference>
<dbReference type="OrthoDB" id="9975943at2759"/>
<evidence type="ECO:0000313" key="2">
    <source>
        <dbReference type="EMBL" id="KAH6663958.1"/>
    </source>
</evidence>
<dbReference type="InterPro" id="IPR036291">
    <property type="entry name" value="NAD(P)-bd_dom_sf"/>
</dbReference>
<keyword evidence="3" id="KW-1185">Reference proteome</keyword>
<dbReference type="PANTHER" id="PTHR14097:SF8">
    <property type="entry name" value="NAD(P)-BINDING DOMAIN-CONTAINING PROTEIN"/>
    <property type="match status" value="1"/>
</dbReference>
<comment type="caution">
    <text evidence="2">The sequence shown here is derived from an EMBL/GenBank/DDBJ whole genome shotgun (WGS) entry which is preliminary data.</text>
</comment>
<protein>
    <submittedName>
        <fullName evidence="2">Nucleoside-diphosphate-sugar epimerase</fullName>
    </submittedName>
</protein>
<dbReference type="SUPFAM" id="SSF51735">
    <property type="entry name" value="NAD(P)-binding Rossmann-fold domains"/>
    <property type="match status" value="1"/>
</dbReference>
<accession>A0A9P8V105</accession>
<sequence length="253" mass="27407">MHLILTGATGLVGSGVLDAMLKMKDVTKISILSRRPVPMAEQANDPRVKVIIHQDFNKYDSDVLRELKGANGAVWALGISQTKVSSEEFVKITKDYTLAGAKAFADLAPANEPFRFIYVSGLGATQTPGMFSAIFARVKGETETKLSEMRGVNPRFAAESVRAAGVDATAHTAIHPFIPDPGMLYKVMNATLLPVMTTFMKGLHTPTEPLGRFLTEMAMGKHEADLKGKDVVTLDGGLRLIENGTFRRIMGLS</sequence>
<name>A0A9P8V105_9PEZI</name>
<dbReference type="EMBL" id="JAGSXJ010000041">
    <property type="protein sequence ID" value="KAH6663958.1"/>
    <property type="molecule type" value="Genomic_DNA"/>
</dbReference>
<evidence type="ECO:0000259" key="1">
    <source>
        <dbReference type="Pfam" id="PF13460"/>
    </source>
</evidence>
<dbReference type="Gene3D" id="3.40.50.720">
    <property type="entry name" value="NAD(P)-binding Rossmann-like Domain"/>
    <property type="match status" value="1"/>
</dbReference>
<dbReference type="PANTHER" id="PTHR14097">
    <property type="entry name" value="OXIDOREDUCTASE HTATIP2"/>
    <property type="match status" value="1"/>
</dbReference>
<dbReference type="InterPro" id="IPR016040">
    <property type="entry name" value="NAD(P)-bd_dom"/>
</dbReference>
<dbReference type="AlphaFoldDB" id="A0A9P8V105"/>
<reference evidence="2" key="1">
    <citation type="journal article" date="2021" name="Nat. Commun.">
        <title>Genetic determinants of endophytism in the Arabidopsis root mycobiome.</title>
        <authorList>
            <person name="Mesny F."/>
            <person name="Miyauchi S."/>
            <person name="Thiergart T."/>
            <person name="Pickel B."/>
            <person name="Atanasova L."/>
            <person name="Karlsson M."/>
            <person name="Huettel B."/>
            <person name="Barry K.W."/>
            <person name="Haridas S."/>
            <person name="Chen C."/>
            <person name="Bauer D."/>
            <person name="Andreopoulos W."/>
            <person name="Pangilinan J."/>
            <person name="LaButti K."/>
            <person name="Riley R."/>
            <person name="Lipzen A."/>
            <person name="Clum A."/>
            <person name="Drula E."/>
            <person name="Henrissat B."/>
            <person name="Kohler A."/>
            <person name="Grigoriev I.V."/>
            <person name="Martin F.M."/>
            <person name="Hacquard S."/>
        </authorList>
    </citation>
    <scope>NUCLEOTIDE SEQUENCE</scope>
    <source>
        <strain evidence="2">MPI-SDFR-AT-0117</strain>
    </source>
</reference>
<evidence type="ECO:0000313" key="3">
    <source>
        <dbReference type="Proteomes" id="UP000770015"/>
    </source>
</evidence>